<keyword evidence="7" id="KW-0418">Kinase</keyword>
<evidence type="ECO:0000313" key="17">
    <source>
        <dbReference type="Proteomes" id="UP000245697"/>
    </source>
</evidence>
<dbReference type="PANTHER" id="PTHR43065:SF42">
    <property type="entry name" value="TWO-COMPONENT SENSOR PPRA"/>
    <property type="match status" value="1"/>
</dbReference>
<keyword evidence="11" id="KW-0472">Membrane</keyword>
<dbReference type="InterPro" id="IPR004358">
    <property type="entry name" value="Sig_transdc_His_kin-like_C"/>
</dbReference>
<comment type="subcellular location">
    <subcellularLocation>
        <location evidence="2">Cell membrane</location>
    </subcellularLocation>
</comment>
<dbReference type="CDD" id="cd00130">
    <property type="entry name" value="PAS"/>
    <property type="match status" value="1"/>
</dbReference>
<dbReference type="SMART" id="SM00388">
    <property type="entry name" value="HisKA"/>
    <property type="match status" value="1"/>
</dbReference>
<organism evidence="16 17">
    <name type="scientific">Actinoplanes xinjiangensis</name>
    <dbReference type="NCBI Taxonomy" id="512350"/>
    <lineage>
        <taxon>Bacteria</taxon>
        <taxon>Bacillati</taxon>
        <taxon>Actinomycetota</taxon>
        <taxon>Actinomycetes</taxon>
        <taxon>Micromonosporales</taxon>
        <taxon>Micromonosporaceae</taxon>
        <taxon>Actinoplanes</taxon>
    </lineage>
</organism>
<evidence type="ECO:0000259" key="12">
    <source>
        <dbReference type="PROSITE" id="PS50109"/>
    </source>
</evidence>
<dbReference type="Gene3D" id="3.30.565.10">
    <property type="entry name" value="Histidine kinase-like ATPase, C-terminal domain"/>
    <property type="match status" value="1"/>
</dbReference>
<dbReference type="NCBIfam" id="TIGR00229">
    <property type="entry name" value="sensory_box"/>
    <property type="match status" value="1"/>
</dbReference>
<dbReference type="GO" id="GO:0005524">
    <property type="term" value="F:ATP binding"/>
    <property type="evidence" value="ECO:0007669"/>
    <property type="project" value="UniProtKB-KW"/>
</dbReference>
<dbReference type="SMART" id="SM00448">
    <property type="entry name" value="REC"/>
    <property type="match status" value="1"/>
</dbReference>
<dbReference type="PRINTS" id="PR00344">
    <property type="entry name" value="BCTRLSENSOR"/>
</dbReference>
<dbReference type="Pfam" id="PF02518">
    <property type="entry name" value="HATPase_c"/>
    <property type="match status" value="1"/>
</dbReference>
<comment type="caution">
    <text evidence="16">The sequence shown here is derived from an EMBL/GenBank/DDBJ whole genome shotgun (WGS) entry which is preliminary data.</text>
</comment>
<feature type="domain" description="Histidine kinase" evidence="12">
    <location>
        <begin position="318"/>
        <end position="541"/>
    </location>
</feature>
<dbReference type="InterPro" id="IPR003661">
    <property type="entry name" value="HisK_dim/P_dom"/>
</dbReference>
<dbReference type="GO" id="GO:0000155">
    <property type="term" value="F:phosphorelay sensor kinase activity"/>
    <property type="evidence" value="ECO:0007669"/>
    <property type="project" value="InterPro"/>
</dbReference>
<evidence type="ECO:0000256" key="7">
    <source>
        <dbReference type="ARBA" id="ARBA00022777"/>
    </source>
</evidence>
<evidence type="ECO:0000256" key="3">
    <source>
        <dbReference type="ARBA" id="ARBA00012438"/>
    </source>
</evidence>
<dbReference type="EMBL" id="QGGR01000005">
    <property type="protein sequence ID" value="PWK49030.1"/>
    <property type="molecule type" value="Genomic_DNA"/>
</dbReference>
<feature type="domain" description="Response regulatory" evidence="13">
    <location>
        <begin position="562"/>
        <end position="676"/>
    </location>
</feature>
<proteinExistence type="predicted"/>
<dbReference type="InterPro" id="IPR035965">
    <property type="entry name" value="PAS-like_dom_sf"/>
</dbReference>
<dbReference type="Proteomes" id="UP000245697">
    <property type="component" value="Unassembled WGS sequence"/>
</dbReference>
<dbReference type="SMART" id="SM00387">
    <property type="entry name" value="HATPase_c"/>
    <property type="match status" value="1"/>
</dbReference>
<keyword evidence="4 10" id="KW-0597">Phosphoprotein</keyword>
<name>A0A316FMT6_9ACTN</name>
<dbReference type="Pfam" id="PF00989">
    <property type="entry name" value="PAS"/>
    <property type="match status" value="1"/>
</dbReference>
<keyword evidence="11" id="KW-1133">Transmembrane helix</keyword>
<feature type="domain" description="PAS" evidence="14">
    <location>
        <begin position="173"/>
        <end position="218"/>
    </location>
</feature>
<dbReference type="PROSITE" id="PS50109">
    <property type="entry name" value="HIS_KIN"/>
    <property type="match status" value="1"/>
</dbReference>
<evidence type="ECO:0000256" key="6">
    <source>
        <dbReference type="ARBA" id="ARBA00022741"/>
    </source>
</evidence>
<dbReference type="SUPFAM" id="SSF55874">
    <property type="entry name" value="ATPase domain of HSP90 chaperone/DNA topoisomerase II/histidine kinase"/>
    <property type="match status" value="1"/>
</dbReference>
<keyword evidence="6" id="KW-0547">Nucleotide-binding</keyword>
<accession>A0A316FMT6</accession>
<dbReference type="PROSITE" id="PS50110">
    <property type="entry name" value="RESPONSE_REGULATORY"/>
    <property type="match status" value="1"/>
</dbReference>
<evidence type="ECO:0000256" key="11">
    <source>
        <dbReference type="SAM" id="Phobius"/>
    </source>
</evidence>
<evidence type="ECO:0000256" key="5">
    <source>
        <dbReference type="ARBA" id="ARBA00022679"/>
    </source>
</evidence>
<dbReference type="PANTHER" id="PTHR43065">
    <property type="entry name" value="SENSOR HISTIDINE KINASE"/>
    <property type="match status" value="1"/>
</dbReference>
<dbReference type="EC" id="2.7.13.3" evidence="3"/>
<feature type="modified residue" description="4-aspartylphosphate" evidence="10">
    <location>
        <position position="611"/>
    </location>
</feature>
<dbReference type="AlphaFoldDB" id="A0A316FMT6"/>
<feature type="transmembrane region" description="Helical" evidence="11">
    <location>
        <begin position="71"/>
        <end position="92"/>
    </location>
</feature>
<evidence type="ECO:0000256" key="8">
    <source>
        <dbReference type="ARBA" id="ARBA00022840"/>
    </source>
</evidence>
<dbReference type="SUPFAM" id="SSF47384">
    <property type="entry name" value="Homodimeric domain of signal transducing histidine kinase"/>
    <property type="match status" value="1"/>
</dbReference>
<evidence type="ECO:0000256" key="4">
    <source>
        <dbReference type="ARBA" id="ARBA00022553"/>
    </source>
</evidence>
<dbReference type="InterPro" id="IPR005467">
    <property type="entry name" value="His_kinase_dom"/>
</dbReference>
<dbReference type="GO" id="GO:0005886">
    <property type="term" value="C:plasma membrane"/>
    <property type="evidence" value="ECO:0007669"/>
    <property type="project" value="UniProtKB-SubCell"/>
</dbReference>
<evidence type="ECO:0000256" key="1">
    <source>
        <dbReference type="ARBA" id="ARBA00000085"/>
    </source>
</evidence>
<dbReference type="SMART" id="SM00091">
    <property type="entry name" value="PAS"/>
    <property type="match status" value="1"/>
</dbReference>
<dbReference type="InterPro" id="IPR036097">
    <property type="entry name" value="HisK_dim/P_sf"/>
</dbReference>
<protein>
    <recommendedName>
        <fullName evidence="3">histidine kinase</fullName>
        <ecNumber evidence="3">2.7.13.3</ecNumber>
    </recommendedName>
</protein>
<evidence type="ECO:0000259" key="15">
    <source>
        <dbReference type="PROSITE" id="PS50113"/>
    </source>
</evidence>
<dbReference type="InterPro" id="IPR011006">
    <property type="entry name" value="CheY-like_superfamily"/>
</dbReference>
<dbReference type="SUPFAM" id="SSF55785">
    <property type="entry name" value="PYP-like sensor domain (PAS domain)"/>
    <property type="match status" value="1"/>
</dbReference>
<evidence type="ECO:0000256" key="10">
    <source>
        <dbReference type="PROSITE-ProRule" id="PRU00169"/>
    </source>
</evidence>
<feature type="domain" description="PAC" evidence="15">
    <location>
        <begin position="246"/>
        <end position="298"/>
    </location>
</feature>
<dbReference type="CDD" id="cd00156">
    <property type="entry name" value="REC"/>
    <property type="match status" value="1"/>
</dbReference>
<evidence type="ECO:0000313" key="16">
    <source>
        <dbReference type="EMBL" id="PWK49030.1"/>
    </source>
</evidence>
<evidence type="ECO:0000256" key="2">
    <source>
        <dbReference type="ARBA" id="ARBA00004236"/>
    </source>
</evidence>
<evidence type="ECO:0000256" key="9">
    <source>
        <dbReference type="ARBA" id="ARBA00023012"/>
    </source>
</evidence>
<dbReference type="Gene3D" id="3.40.50.2300">
    <property type="match status" value="1"/>
</dbReference>
<comment type="catalytic activity">
    <reaction evidence="1">
        <text>ATP + protein L-histidine = ADP + protein N-phospho-L-histidine.</text>
        <dbReference type="EC" id="2.7.13.3"/>
    </reaction>
</comment>
<keyword evidence="9" id="KW-0902">Two-component regulatory system</keyword>
<dbReference type="InterPro" id="IPR036890">
    <property type="entry name" value="HATPase_C_sf"/>
</dbReference>
<sequence>MVAARVSTSVSVMIMSLSTDATLSVRRMSDREDVPHLFLLANLVIMVAYAAIMVSIVVPVHRAGQLGSNKLATATAIIFFSCAVGHGLHAAMAWQALMVLNGAHPHGADPGWSSASAIWDAGTAAAGVYYWTLRRGYGVLLQKGAIYVDPWGQWRLDEADARERAARDLAAANQATLATIVEDSADAIIGLTPNGTINAWNGGAERIFGWTAREVLAQPATIFADAAGIGQQADMLARMRAGEGSFSYEGRRIRKDGSPVDVAFTVTPVTDPAGGVIGVSVIARDVSAEKEAAERQRAVQERSDQAKRMESLGNLAGGVAHDFNNILAIIANYTDFVIDETRELPHVQADLAHVRTAVDRATSLTRQLLTFTRGDAIQLRDVDLNASIAEVHAVLERTIGEHITLIAVPAPAPLYVHADPGQVHQILLNLAINARDAMPDGGTVVLEANVAALDGEELNMQPPLPAGTYARLLVSDTGEGMAPETAARIFEPFFTTKPRGRGTGLGLATVYGIVAEAGGSINVYSEPGVGTTFRIYLPISTATGPAPEPAHTDSPPQGDGRTVLVVEDEVPLARIITRILTNGGYRVRTAVNGAEGLRVFQEHGCDLLLTDVIMPEITGPKLAELVRRERPDLPVLFMSGYSNGLLGTTHVLDEGIAFIEKPFTSGDLLHRVFATMSHDICH</sequence>
<dbReference type="InterPro" id="IPR000700">
    <property type="entry name" value="PAS-assoc_C"/>
</dbReference>
<dbReference type="InterPro" id="IPR003594">
    <property type="entry name" value="HATPase_dom"/>
</dbReference>
<reference evidence="16 17" key="1">
    <citation type="submission" date="2018-05" db="EMBL/GenBank/DDBJ databases">
        <title>Genomic Encyclopedia of Archaeal and Bacterial Type Strains, Phase II (KMG-II): from individual species to whole genera.</title>
        <authorList>
            <person name="Goeker M."/>
        </authorList>
    </citation>
    <scope>NUCLEOTIDE SEQUENCE [LARGE SCALE GENOMIC DNA]</scope>
    <source>
        <strain evidence="16 17">DSM 45184</strain>
    </source>
</reference>
<keyword evidence="17" id="KW-1185">Reference proteome</keyword>
<keyword evidence="8" id="KW-0067">ATP-binding</keyword>
<dbReference type="PROSITE" id="PS50112">
    <property type="entry name" value="PAS"/>
    <property type="match status" value="1"/>
</dbReference>
<dbReference type="SMART" id="SM00086">
    <property type="entry name" value="PAC"/>
    <property type="match status" value="1"/>
</dbReference>
<dbReference type="GO" id="GO:0006355">
    <property type="term" value="P:regulation of DNA-templated transcription"/>
    <property type="evidence" value="ECO:0007669"/>
    <property type="project" value="InterPro"/>
</dbReference>
<dbReference type="InterPro" id="IPR000014">
    <property type="entry name" value="PAS"/>
</dbReference>
<dbReference type="InterPro" id="IPR001610">
    <property type="entry name" value="PAC"/>
</dbReference>
<keyword evidence="11" id="KW-0812">Transmembrane</keyword>
<dbReference type="InterPro" id="IPR013767">
    <property type="entry name" value="PAS_fold"/>
</dbReference>
<dbReference type="SUPFAM" id="SSF52172">
    <property type="entry name" value="CheY-like"/>
    <property type="match status" value="1"/>
</dbReference>
<feature type="transmembrane region" description="Helical" evidence="11">
    <location>
        <begin position="37"/>
        <end position="59"/>
    </location>
</feature>
<dbReference type="PROSITE" id="PS50113">
    <property type="entry name" value="PAC"/>
    <property type="match status" value="1"/>
</dbReference>
<dbReference type="InterPro" id="IPR001789">
    <property type="entry name" value="Sig_transdc_resp-reg_receiver"/>
</dbReference>
<evidence type="ECO:0000259" key="13">
    <source>
        <dbReference type="PROSITE" id="PS50110"/>
    </source>
</evidence>
<dbReference type="Gene3D" id="1.10.287.130">
    <property type="match status" value="1"/>
</dbReference>
<keyword evidence="5" id="KW-0808">Transferase</keyword>
<dbReference type="Gene3D" id="3.30.450.20">
    <property type="entry name" value="PAS domain"/>
    <property type="match status" value="1"/>
</dbReference>
<dbReference type="Pfam" id="PF00072">
    <property type="entry name" value="Response_reg"/>
    <property type="match status" value="1"/>
</dbReference>
<evidence type="ECO:0000259" key="14">
    <source>
        <dbReference type="PROSITE" id="PS50112"/>
    </source>
</evidence>
<gene>
    <name evidence="16" type="ORF">BC793_105381</name>
</gene>